<sequence length="268" mass="26928">MMPAAIVTGRSSTVDRGLPRVVVIASLLVAVVVVPWPLASWLAVAHWPGPGSLARAVADALALDWRSGAVPAGSARSALAGPTRFWQAFHLVKSVLSLGLLAASVRALVQSWAPPAVGDVPGRFGRRVGGLAALACAGVALVLCIANLQGAIAPLTSVLGFLPEATPAASQVAGALREALADGASAPAAEAIVTDFARYHLALAALGTLAALALAGLAVLGWRRHRLIEGVALGLAVAALGIVVAANIGTWLHPVPSLDAFLAGVPAR</sequence>
<dbReference type="AlphaFoldDB" id="A0A2N9JIA5"/>
<keyword evidence="3" id="KW-1185">Reference proteome</keyword>
<feature type="transmembrane region" description="Helical" evidence="1">
    <location>
        <begin position="21"/>
        <end position="44"/>
    </location>
</feature>
<proteinExistence type="predicted"/>
<protein>
    <submittedName>
        <fullName evidence="2">Uncharacterized protein</fullName>
    </submittedName>
</protein>
<evidence type="ECO:0000313" key="2">
    <source>
        <dbReference type="EMBL" id="SPD87804.1"/>
    </source>
</evidence>
<name>A0A2N9JIA5_9ACTN</name>
<accession>A0A2N9JIA5</accession>
<feature type="transmembrane region" description="Helical" evidence="1">
    <location>
        <begin position="232"/>
        <end position="252"/>
    </location>
</feature>
<dbReference type="RefSeq" id="WP_105186462.1">
    <property type="nucleotide sequence ID" value="NZ_BAAAGO010000029.1"/>
</dbReference>
<evidence type="ECO:0000256" key="1">
    <source>
        <dbReference type="SAM" id="Phobius"/>
    </source>
</evidence>
<keyword evidence="1" id="KW-0812">Transmembrane</keyword>
<reference evidence="2 3" key="1">
    <citation type="submission" date="2018-02" db="EMBL/GenBank/DDBJ databases">
        <authorList>
            <person name="Cohen D.B."/>
            <person name="Kent A.D."/>
        </authorList>
    </citation>
    <scope>NUCLEOTIDE SEQUENCE [LARGE SCALE GENOMIC DNA]</scope>
    <source>
        <strain evidence="2">1</strain>
    </source>
</reference>
<keyword evidence="1" id="KW-0472">Membrane</keyword>
<evidence type="ECO:0000313" key="3">
    <source>
        <dbReference type="Proteomes" id="UP000238164"/>
    </source>
</evidence>
<dbReference type="KEGG" id="mgg:MPLG2_2774"/>
<gene>
    <name evidence="2" type="ORF">MPLG2_2774</name>
</gene>
<organism evidence="2 3">
    <name type="scientific">Micropruina glycogenica</name>
    <dbReference type="NCBI Taxonomy" id="75385"/>
    <lineage>
        <taxon>Bacteria</taxon>
        <taxon>Bacillati</taxon>
        <taxon>Actinomycetota</taxon>
        <taxon>Actinomycetes</taxon>
        <taxon>Propionibacteriales</taxon>
        <taxon>Nocardioidaceae</taxon>
        <taxon>Micropruina</taxon>
    </lineage>
</organism>
<dbReference type="EMBL" id="LT985188">
    <property type="protein sequence ID" value="SPD87804.1"/>
    <property type="molecule type" value="Genomic_DNA"/>
</dbReference>
<feature type="transmembrane region" description="Helical" evidence="1">
    <location>
        <begin position="130"/>
        <end position="152"/>
    </location>
</feature>
<feature type="transmembrane region" description="Helical" evidence="1">
    <location>
        <begin position="199"/>
        <end position="220"/>
    </location>
</feature>
<feature type="transmembrane region" description="Helical" evidence="1">
    <location>
        <begin position="88"/>
        <end position="109"/>
    </location>
</feature>
<dbReference type="Proteomes" id="UP000238164">
    <property type="component" value="Chromosome 1"/>
</dbReference>
<keyword evidence="1" id="KW-1133">Transmembrane helix</keyword>